<name>A0A673G2W1_9TELE</name>
<evidence type="ECO:0000313" key="3">
    <source>
        <dbReference type="Proteomes" id="UP000472270"/>
    </source>
</evidence>
<dbReference type="SUPFAM" id="SSF55550">
    <property type="entry name" value="SH2 domain"/>
    <property type="match status" value="1"/>
</dbReference>
<sequence length="60" mass="6873">RCKCSQHNQIKKPGRDGSYLIRDSMSSAGSYCMCVRKTIQSTNNKIKQKRLIQTVKGRIK</sequence>
<reference evidence="2" key="2">
    <citation type="submission" date="2025-09" db="UniProtKB">
        <authorList>
            <consortium name="Ensembl"/>
        </authorList>
    </citation>
    <scope>IDENTIFICATION</scope>
</reference>
<evidence type="ECO:0000259" key="1">
    <source>
        <dbReference type="Pfam" id="PF00017"/>
    </source>
</evidence>
<dbReference type="Gene3D" id="3.30.505.10">
    <property type="entry name" value="SH2 domain"/>
    <property type="match status" value="1"/>
</dbReference>
<evidence type="ECO:0000313" key="2">
    <source>
        <dbReference type="Ensembl" id="ENSSRHP00000007914.1"/>
    </source>
</evidence>
<reference evidence="2" key="1">
    <citation type="submission" date="2025-08" db="UniProtKB">
        <authorList>
            <consortium name="Ensembl"/>
        </authorList>
    </citation>
    <scope>IDENTIFICATION</scope>
</reference>
<dbReference type="InterPro" id="IPR036860">
    <property type="entry name" value="SH2_dom_sf"/>
</dbReference>
<keyword evidence="3" id="KW-1185">Reference proteome</keyword>
<dbReference type="Proteomes" id="UP000472270">
    <property type="component" value="Unassembled WGS sequence"/>
</dbReference>
<proteinExistence type="predicted"/>
<accession>A0A673G2W1</accession>
<organism evidence="2 3">
    <name type="scientific">Sinocyclocheilus rhinocerous</name>
    <dbReference type="NCBI Taxonomy" id="307959"/>
    <lineage>
        <taxon>Eukaryota</taxon>
        <taxon>Metazoa</taxon>
        <taxon>Chordata</taxon>
        <taxon>Craniata</taxon>
        <taxon>Vertebrata</taxon>
        <taxon>Euteleostomi</taxon>
        <taxon>Actinopterygii</taxon>
        <taxon>Neopterygii</taxon>
        <taxon>Teleostei</taxon>
        <taxon>Ostariophysi</taxon>
        <taxon>Cypriniformes</taxon>
        <taxon>Cyprinidae</taxon>
        <taxon>Cyprininae</taxon>
        <taxon>Sinocyclocheilus</taxon>
    </lineage>
</organism>
<protein>
    <recommendedName>
        <fullName evidence="1">SH2 domain-containing protein</fullName>
    </recommendedName>
</protein>
<feature type="domain" description="SH2" evidence="1">
    <location>
        <begin position="7"/>
        <end position="49"/>
    </location>
</feature>
<dbReference type="InterPro" id="IPR000980">
    <property type="entry name" value="SH2"/>
</dbReference>
<dbReference type="Pfam" id="PF00017">
    <property type="entry name" value="SH2"/>
    <property type="match status" value="1"/>
</dbReference>
<dbReference type="AlphaFoldDB" id="A0A673G2W1"/>
<dbReference type="Ensembl" id="ENSSRHT00000008158.1">
    <property type="protein sequence ID" value="ENSSRHP00000007914.1"/>
    <property type="gene ID" value="ENSSRHG00000004650.1"/>
</dbReference>